<dbReference type="PROSITE" id="PS50928">
    <property type="entry name" value="ABC_TM1"/>
    <property type="match status" value="1"/>
</dbReference>
<evidence type="ECO:0000256" key="5">
    <source>
        <dbReference type="ARBA" id="ARBA00022989"/>
    </source>
</evidence>
<dbReference type="Proteomes" id="UP000320048">
    <property type="component" value="Unassembled WGS sequence"/>
</dbReference>
<comment type="similarity">
    <text evidence="7">Belongs to the binding-protein-dependent transport system permease family.</text>
</comment>
<evidence type="ECO:0000259" key="8">
    <source>
        <dbReference type="PROSITE" id="PS50928"/>
    </source>
</evidence>
<feature type="transmembrane region" description="Helical" evidence="7">
    <location>
        <begin position="146"/>
        <end position="166"/>
    </location>
</feature>
<evidence type="ECO:0000313" key="9">
    <source>
        <dbReference type="EMBL" id="TMI79674.1"/>
    </source>
</evidence>
<dbReference type="InterPro" id="IPR035906">
    <property type="entry name" value="MetI-like_sf"/>
</dbReference>
<dbReference type="InterPro" id="IPR000515">
    <property type="entry name" value="MetI-like"/>
</dbReference>
<feature type="transmembrane region" description="Helical" evidence="7">
    <location>
        <begin position="100"/>
        <end position="125"/>
    </location>
</feature>
<gene>
    <name evidence="9" type="ORF">E6H04_10200</name>
</gene>
<name>A0A537J7X9_9BACT</name>
<dbReference type="CDD" id="cd06261">
    <property type="entry name" value="TM_PBP2"/>
    <property type="match status" value="1"/>
</dbReference>
<evidence type="ECO:0000256" key="2">
    <source>
        <dbReference type="ARBA" id="ARBA00022448"/>
    </source>
</evidence>
<accession>A0A537J7X9</accession>
<evidence type="ECO:0000256" key="6">
    <source>
        <dbReference type="ARBA" id="ARBA00023136"/>
    </source>
</evidence>
<dbReference type="GO" id="GO:0055085">
    <property type="term" value="P:transmembrane transport"/>
    <property type="evidence" value="ECO:0007669"/>
    <property type="project" value="InterPro"/>
</dbReference>
<keyword evidence="3" id="KW-1003">Cell membrane</keyword>
<reference evidence="9 10" key="1">
    <citation type="journal article" date="2019" name="Nat. Microbiol.">
        <title>Mediterranean grassland soil C-N compound turnover is dependent on rainfall and depth, and is mediated by genomically divergent microorganisms.</title>
        <authorList>
            <person name="Diamond S."/>
            <person name="Andeer P.F."/>
            <person name="Li Z."/>
            <person name="Crits-Christoph A."/>
            <person name="Burstein D."/>
            <person name="Anantharaman K."/>
            <person name="Lane K.R."/>
            <person name="Thomas B.C."/>
            <person name="Pan C."/>
            <person name="Northen T.R."/>
            <person name="Banfield J.F."/>
        </authorList>
    </citation>
    <scope>NUCLEOTIDE SEQUENCE [LARGE SCALE GENOMIC DNA]</scope>
    <source>
        <strain evidence="9">NP_7</strain>
    </source>
</reference>
<dbReference type="PANTHER" id="PTHR43163">
    <property type="entry name" value="DIPEPTIDE TRANSPORT SYSTEM PERMEASE PROTEIN DPPB-RELATED"/>
    <property type="match status" value="1"/>
</dbReference>
<feature type="transmembrane region" description="Helical" evidence="7">
    <location>
        <begin position="7"/>
        <end position="28"/>
    </location>
</feature>
<dbReference type="Pfam" id="PF19300">
    <property type="entry name" value="BPD_transp_1_N"/>
    <property type="match status" value="1"/>
</dbReference>
<evidence type="ECO:0000256" key="4">
    <source>
        <dbReference type="ARBA" id="ARBA00022692"/>
    </source>
</evidence>
<keyword evidence="5 7" id="KW-1133">Transmembrane helix</keyword>
<proteinExistence type="inferred from homology"/>
<feature type="transmembrane region" description="Helical" evidence="7">
    <location>
        <begin position="282"/>
        <end position="308"/>
    </location>
</feature>
<evidence type="ECO:0000256" key="1">
    <source>
        <dbReference type="ARBA" id="ARBA00004651"/>
    </source>
</evidence>
<comment type="caution">
    <text evidence="9">The sequence shown here is derived from an EMBL/GenBank/DDBJ whole genome shotgun (WGS) entry which is preliminary data.</text>
</comment>
<dbReference type="PANTHER" id="PTHR43163:SF6">
    <property type="entry name" value="DIPEPTIDE TRANSPORT SYSTEM PERMEASE PROTEIN DPPB-RELATED"/>
    <property type="match status" value="1"/>
</dbReference>
<evidence type="ECO:0000256" key="3">
    <source>
        <dbReference type="ARBA" id="ARBA00022475"/>
    </source>
</evidence>
<evidence type="ECO:0000256" key="7">
    <source>
        <dbReference type="RuleBase" id="RU363032"/>
    </source>
</evidence>
<dbReference type="GO" id="GO:0005886">
    <property type="term" value="C:plasma membrane"/>
    <property type="evidence" value="ECO:0007669"/>
    <property type="project" value="UniProtKB-SubCell"/>
</dbReference>
<keyword evidence="4 7" id="KW-0812">Transmembrane</keyword>
<organism evidence="9 10">
    <name type="scientific">Candidatus Segetimicrobium genomatis</name>
    <dbReference type="NCBI Taxonomy" id="2569760"/>
    <lineage>
        <taxon>Bacteria</taxon>
        <taxon>Bacillati</taxon>
        <taxon>Candidatus Sysuimicrobiota</taxon>
        <taxon>Candidatus Sysuimicrobiia</taxon>
        <taxon>Candidatus Sysuimicrobiales</taxon>
        <taxon>Candidatus Segetimicrobiaceae</taxon>
        <taxon>Candidatus Segetimicrobium</taxon>
    </lineage>
</organism>
<dbReference type="AlphaFoldDB" id="A0A537J7X9"/>
<dbReference type="Gene3D" id="1.10.3720.10">
    <property type="entry name" value="MetI-like"/>
    <property type="match status" value="1"/>
</dbReference>
<dbReference type="Pfam" id="PF00528">
    <property type="entry name" value="BPD_transp_1"/>
    <property type="match status" value="1"/>
</dbReference>
<sequence>MLIRLVASRIVISLFSLLVVSWAIFWAVEWLPGDTAARVLGREASAESVRVLRARLHLADPPLVRYGHWLEHFVQGDWGESLAADRPVVRYVFPRLRNTLILAGLALGLYLILSLTIGVVTALFHGQVLDTWLSVLTLVGMSMPEFVVGILLVLVFAVAVPLFPPLALMDQVKTFPGLLYTLSLPILTLTAAMTAYAVRMMRDNLIEVLESDYVQMATLKGLPRVRVVLRHALPNALGPALNVTALNIAWLMGGVVVVETVFNFPGLGRLLVDSISFHDVPVIEAIAVVLASVYMLANLVADVLVLVLNPRLRAS</sequence>
<feature type="transmembrane region" description="Helical" evidence="7">
    <location>
        <begin position="178"/>
        <end position="198"/>
    </location>
</feature>
<comment type="subcellular location">
    <subcellularLocation>
        <location evidence="1 7">Cell membrane</location>
        <topology evidence="1 7">Multi-pass membrane protein</topology>
    </subcellularLocation>
</comment>
<keyword evidence="2 7" id="KW-0813">Transport</keyword>
<protein>
    <submittedName>
        <fullName evidence="9">ABC transporter permease</fullName>
    </submittedName>
</protein>
<dbReference type="InterPro" id="IPR045621">
    <property type="entry name" value="BPD_transp_1_N"/>
</dbReference>
<dbReference type="EMBL" id="VBAO01000267">
    <property type="protein sequence ID" value="TMI79674.1"/>
    <property type="molecule type" value="Genomic_DNA"/>
</dbReference>
<dbReference type="SUPFAM" id="SSF161098">
    <property type="entry name" value="MetI-like"/>
    <property type="match status" value="1"/>
</dbReference>
<evidence type="ECO:0000313" key="10">
    <source>
        <dbReference type="Proteomes" id="UP000320048"/>
    </source>
</evidence>
<keyword evidence="6 7" id="KW-0472">Membrane</keyword>
<feature type="domain" description="ABC transmembrane type-1" evidence="8">
    <location>
        <begin position="96"/>
        <end position="301"/>
    </location>
</feature>